<dbReference type="EMBL" id="ACVI01000096">
    <property type="protein sequence ID" value="EET85321.1"/>
    <property type="molecule type" value="Genomic_DNA"/>
</dbReference>
<reference evidence="1 2" key="1">
    <citation type="submission" date="2009-06" db="EMBL/GenBank/DDBJ databases">
        <title>The draft genome of Clostridium carboxidivorans P7.</title>
        <authorList>
            <consortium name="US DOE Joint Genome Institute (JGI-PGF)"/>
            <person name="Lucas S."/>
            <person name="Copeland A."/>
            <person name="Lapidus A."/>
            <person name="Glavina del Rio T."/>
            <person name="Tice H."/>
            <person name="Bruce D."/>
            <person name="Goodwin L."/>
            <person name="Pitluck S."/>
            <person name="Larimer F."/>
            <person name="Land M.L."/>
            <person name="Hauser L."/>
            <person name="Hemme C.L."/>
        </authorList>
    </citation>
    <scope>NUCLEOTIDE SEQUENCE [LARGE SCALE GENOMIC DNA]</scope>
    <source>
        <strain evidence="1 2">P7</strain>
    </source>
</reference>
<keyword evidence="2" id="KW-1185">Reference proteome</keyword>
<comment type="caution">
    <text evidence="1">The sequence shown here is derived from an EMBL/GenBank/DDBJ whole genome shotgun (WGS) entry which is preliminary data.</text>
</comment>
<dbReference type="OrthoDB" id="9795306at2"/>
<evidence type="ECO:0000313" key="1">
    <source>
        <dbReference type="EMBL" id="EET85321.1"/>
    </source>
</evidence>
<dbReference type="PANTHER" id="PTHR33990:SF1">
    <property type="entry name" value="PROTEIN YJDN"/>
    <property type="match status" value="1"/>
</dbReference>
<organism evidence="1 2">
    <name type="scientific">Clostridium carboxidivorans P7</name>
    <dbReference type="NCBI Taxonomy" id="536227"/>
    <lineage>
        <taxon>Bacteria</taxon>
        <taxon>Bacillati</taxon>
        <taxon>Bacillota</taxon>
        <taxon>Clostridia</taxon>
        <taxon>Eubacteriales</taxon>
        <taxon>Clostridiaceae</taxon>
        <taxon>Clostridium</taxon>
    </lineage>
</organism>
<accession>C6PZK9</accession>
<dbReference type="SUPFAM" id="SSF54593">
    <property type="entry name" value="Glyoxalase/Bleomycin resistance protein/Dihydroxybiphenyl dioxygenase"/>
    <property type="match status" value="1"/>
</dbReference>
<dbReference type="PATRIC" id="fig|536227.13.peg.2898"/>
<dbReference type="InterPro" id="IPR028973">
    <property type="entry name" value="PhnB-like"/>
</dbReference>
<name>C6PZK9_9CLOT</name>
<dbReference type="STRING" id="536227.Ccar_13835"/>
<dbReference type="Proteomes" id="UP000004198">
    <property type="component" value="Unassembled WGS sequence"/>
</dbReference>
<dbReference type="RefSeq" id="WP_007063111.1">
    <property type="nucleotide sequence ID" value="NZ_ACVI01000096.1"/>
</dbReference>
<dbReference type="CDD" id="cd06588">
    <property type="entry name" value="PhnB_like"/>
    <property type="match status" value="1"/>
</dbReference>
<dbReference type="eggNOG" id="COG2764">
    <property type="taxonomic scope" value="Bacteria"/>
</dbReference>
<evidence type="ECO:0000313" key="2">
    <source>
        <dbReference type="Proteomes" id="UP000004198"/>
    </source>
</evidence>
<dbReference type="Gene3D" id="3.10.180.10">
    <property type="entry name" value="2,3-Dihydroxybiphenyl 1,2-Dioxygenase, domain 1"/>
    <property type="match status" value="1"/>
</dbReference>
<gene>
    <name evidence="1" type="ORF">CcarbDRAFT_4226</name>
</gene>
<dbReference type="InterPro" id="IPR029068">
    <property type="entry name" value="Glyas_Bleomycin-R_OHBP_Dase"/>
</dbReference>
<protein>
    <submittedName>
        <fullName evidence="1">Uncharacterized protein</fullName>
    </submittedName>
</protein>
<proteinExistence type="predicted"/>
<dbReference type="KEGG" id="cck:Ccar_13835"/>
<dbReference type="AlphaFoldDB" id="C6PZK9"/>
<sequence length="140" mass="15930">MKVRPYIYFYGECEEAVNLYSKAFKTKAKNIMRFSDIPPNSNMPPLSEEQKNWIIQATIQLGDNLIRLSDSLEKINKDGSLVCICVEGSIDEIQHAFSTLKEGGEVLTPLARTFFSTCYGSLIDKFKVHWELSADVQEQD</sequence>
<dbReference type="PANTHER" id="PTHR33990">
    <property type="entry name" value="PROTEIN YJDN-RELATED"/>
    <property type="match status" value="1"/>
</dbReference>